<dbReference type="AlphaFoldDB" id="A0A4U8USL5"/>
<protein>
    <recommendedName>
        <fullName evidence="2">Endoplasmic reticulum vesicle transporter N-terminal domain-containing protein</fullName>
    </recommendedName>
</protein>
<comment type="caution">
    <text evidence="3">The sequence shown here is derived from an EMBL/GenBank/DDBJ whole genome shotgun (WGS) entry which is preliminary data.</text>
</comment>
<feature type="transmembrane region" description="Helical" evidence="1">
    <location>
        <begin position="43"/>
        <end position="62"/>
    </location>
</feature>
<accession>A0A4U8USL5</accession>
<evidence type="ECO:0000313" key="4">
    <source>
        <dbReference type="Proteomes" id="UP000298663"/>
    </source>
</evidence>
<evidence type="ECO:0000256" key="1">
    <source>
        <dbReference type="SAM" id="Phobius"/>
    </source>
</evidence>
<dbReference type="Pfam" id="PF13850">
    <property type="entry name" value="ERGIC_N"/>
    <property type="match status" value="1"/>
</dbReference>
<sequence length="178" mass="20320">MDTLPEQGIRQRSSRKILDVVQDFDVFAKVVDKAREEKSAANGIISLVCFAVICTLMTGHLYDYCFGDSKFFYKFSLDYAYDESPKIDVDMIVATSCSNLAVSPLNKDRLFDMNMLESQLKTDPTRFELTKQEEKFWKILQNANKKSARSGYNAQGLDAVRLERIVLISQMLLFSSLL</sequence>
<gene>
    <name evidence="3" type="ORF">L596_003436</name>
</gene>
<organism evidence="3 4">
    <name type="scientific">Steinernema carpocapsae</name>
    <name type="common">Entomopathogenic nematode</name>
    <dbReference type="NCBI Taxonomy" id="34508"/>
    <lineage>
        <taxon>Eukaryota</taxon>
        <taxon>Metazoa</taxon>
        <taxon>Ecdysozoa</taxon>
        <taxon>Nematoda</taxon>
        <taxon>Chromadorea</taxon>
        <taxon>Rhabditida</taxon>
        <taxon>Tylenchina</taxon>
        <taxon>Panagrolaimomorpha</taxon>
        <taxon>Strongyloidoidea</taxon>
        <taxon>Steinernematidae</taxon>
        <taxon>Steinernema</taxon>
    </lineage>
</organism>
<proteinExistence type="predicted"/>
<dbReference type="InterPro" id="IPR039542">
    <property type="entry name" value="Erv_N"/>
</dbReference>
<keyword evidence="1" id="KW-0472">Membrane</keyword>
<keyword evidence="1" id="KW-1133">Transmembrane helix</keyword>
<reference evidence="3 4" key="1">
    <citation type="journal article" date="2015" name="Genome Biol.">
        <title>Comparative genomics of Steinernema reveals deeply conserved gene regulatory networks.</title>
        <authorList>
            <person name="Dillman A.R."/>
            <person name="Macchietto M."/>
            <person name="Porter C.F."/>
            <person name="Rogers A."/>
            <person name="Williams B."/>
            <person name="Antoshechkin I."/>
            <person name="Lee M.M."/>
            <person name="Goodwin Z."/>
            <person name="Lu X."/>
            <person name="Lewis E.E."/>
            <person name="Goodrich-Blair H."/>
            <person name="Stock S.P."/>
            <person name="Adams B.J."/>
            <person name="Sternberg P.W."/>
            <person name="Mortazavi A."/>
        </authorList>
    </citation>
    <scope>NUCLEOTIDE SEQUENCE [LARGE SCALE GENOMIC DNA]</scope>
    <source>
        <strain evidence="3 4">ALL</strain>
    </source>
</reference>
<name>A0A4U8USL5_STECR</name>
<dbReference type="Proteomes" id="UP000298663">
    <property type="component" value="Unassembled WGS sequence"/>
</dbReference>
<keyword evidence="1" id="KW-0812">Transmembrane</keyword>
<reference evidence="3 4" key="2">
    <citation type="journal article" date="2019" name="G3 (Bethesda)">
        <title>Hybrid Assembly of the Genome of the Entomopathogenic Nematode Steinernema carpocapsae Identifies the X-Chromosome.</title>
        <authorList>
            <person name="Serra L."/>
            <person name="Macchietto M."/>
            <person name="Macias-Munoz A."/>
            <person name="McGill C.J."/>
            <person name="Rodriguez I.M."/>
            <person name="Rodriguez B."/>
            <person name="Murad R."/>
            <person name="Mortazavi A."/>
        </authorList>
    </citation>
    <scope>NUCLEOTIDE SEQUENCE [LARGE SCALE GENOMIC DNA]</scope>
    <source>
        <strain evidence="3 4">ALL</strain>
    </source>
</reference>
<feature type="domain" description="Endoplasmic reticulum vesicle transporter N-terminal" evidence="2">
    <location>
        <begin position="22"/>
        <end position="102"/>
    </location>
</feature>
<evidence type="ECO:0000313" key="3">
    <source>
        <dbReference type="EMBL" id="TMS36216.1"/>
    </source>
</evidence>
<keyword evidence="4" id="KW-1185">Reference proteome</keyword>
<evidence type="ECO:0000259" key="2">
    <source>
        <dbReference type="Pfam" id="PF13850"/>
    </source>
</evidence>
<dbReference type="EMBL" id="AZBU02000001">
    <property type="protein sequence ID" value="TMS36216.1"/>
    <property type="molecule type" value="Genomic_DNA"/>
</dbReference>
<dbReference type="OrthoDB" id="2382881at2759"/>